<gene>
    <name evidence="1" type="ORF">CJ218_05815</name>
</gene>
<organism evidence="1 2">
    <name type="scientific">Gemella sanguinis</name>
    <dbReference type="NCBI Taxonomy" id="84135"/>
    <lineage>
        <taxon>Bacteria</taxon>
        <taxon>Bacillati</taxon>
        <taxon>Bacillota</taxon>
        <taxon>Bacilli</taxon>
        <taxon>Bacillales</taxon>
        <taxon>Gemellaceae</taxon>
        <taxon>Gemella</taxon>
    </lineage>
</organism>
<comment type="caution">
    <text evidence="1">The sequence shown here is derived from an EMBL/GenBank/DDBJ whole genome shotgun (WGS) entry which is preliminary data.</text>
</comment>
<dbReference type="OrthoDB" id="3002730at2"/>
<proteinExistence type="predicted"/>
<sequence>MQEVYDAYSDKIKNPDHWVKRTILRKILEMDKSKDKFNKFINEIEGLDDSYLYIQGTLKSNTTFNKVRIYNYINQKNREKERQNAQKKNKER</sequence>
<dbReference type="AlphaFoldDB" id="A0A2N6SEH7"/>
<name>A0A2N6SEH7_9BACL</name>
<dbReference type="RefSeq" id="WP_102189941.1">
    <property type="nucleotide sequence ID" value="NZ_PNGT01000005.1"/>
</dbReference>
<evidence type="ECO:0000313" key="2">
    <source>
        <dbReference type="Proteomes" id="UP000235670"/>
    </source>
</evidence>
<protein>
    <submittedName>
        <fullName evidence="1">Uncharacterized protein</fullName>
    </submittedName>
</protein>
<evidence type="ECO:0000313" key="1">
    <source>
        <dbReference type="EMBL" id="PMC52352.1"/>
    </source>
</evidence>
<reference evidence="1 2" key="1">
    <citation type="submission" date="2017-09" db="EMBL/GenBank/DDBJ databases">
        <title>Bacterial strain isolated from the female urinary microbiota.</title>
        <authorList>
            <person name="Thomas-White K."/>
            <person name="Kumar N."/>
            <person name="Forster S."/>
            <person name="Putonti C."/>
            <person name="Lawley T."/>
            <person name="Wolfe A.J."/>
        </authorList>
    </citation>
    <scope>NUCLEOTIDE SEQUENCE [LARGE SCALE GENOMIC DNA]</scope>
    <source>
        <strain evidence="1 2">UMB0186</strain>
    </source>
</reference>
<dbReference type="Proteomes" id="UP000235670">
    <property type="component" value="Unassembled WGS sequence"/>
</dbReference>
<dbReference type="EMBL" id="PNGT01000005">
    <property type="protein sequence ID" value="PMC52352.1"/>
    <property type="molecule type" value="Genomic_DNA"/>
</dbReference>
<accession>A0A2N6SEH7</accession>